<sequence>MLEAQFGTAGSGTHAATVGIIMVTRRTLRSARFWAAIGLVFVALFSAAPASAASPAAPQVDHHVTADGHHDQLAFTDHAHIGAAATADAQDEVGDIVASRLRPALLAVGLLFAAALLWGLLPRETPLVGRDPPRGPIVVSSGRDVLARLCISRR</sequence>
<dbReference type="STRING" id="444597.BST26_05795"/>
<dbReference type="InterPro" id="IPR058714">
    <property type="entry name" value="LpqS"/>
</dbReference>
<accession>A0A1X0DIB2</accession>
<proteinExistence type="predicted"/>
<comment type="caution">
    <text evidence="1">The sequence shown here is derived from an EMBL/GenBank/DDBJ whole genome shotgun (WGS) entry which is preliminary data.</text>
</comment>
<dbReference type="AlphaFoldDB" id="A0A1X0DIB2"/>
<organism evidence="1 2">
    <name type="scientific">Mycolicibacterium insubricum</name>
    <dbReference type="NCBI Taxonomy" id="444597"/>
    <lineage>
        <taxon>Bacteria</taxon>
        <taxon>Bacillati</taxon>
        <taxon>Actinomycetota</taxon>
        <taxon>Actinomycetes</taxon>
        <taxon>Mycobacteriales</taxon>
        <taxon>Mycobacteriaceae</taxon>
        <taxon>Mycolicibacterium</taxon>
    </lineage>
</organism>
<dbReference type="EMBL" id="MVHS01000009">
    <property type="protein sequence ID" value="ORA72146.1"/>
    <property type="molecule type" value="Genomic_DNA"/>
</dbReference>
<evidence type="ECO:0000313" key="2">
    <source>
        <dbReference type="Proteomes" id="UP000192801"/>
    </source>
</evidence>
<protein>
    <submittedName>
        <fullName evidence="1">Uncharacterized protein</fullName>
    </submittedName>
</protein>
<keyword evidence="2" id="KW-1185">Reference proteome</keyword>
<dbReference type="Proteomes" id="UP000192801">
    <property type="component" value="Unassembled WGS sequence"/>
</dbReference>
<gene>
    <name evidence="1" type="ORF">BST26_05795</name>
</gene>
<dbReference type="RefSeq" id="WP_083029819.1">
    <property type="nucleotide sequence ID" value="NZ_AP022618.1"/>
</dbReference>
<dbReference type="Pfam" id="PF26327">
    <property type="entry name" value="LpqS"/>
    <property type="match status" value="1"/>
</dbReference>
<name>A0A1X0DIB2_9MYCO</name>
<evidence type="ECO:0000313" key="1">
    <source>
        <dbReference type="EMBL" id="ORA72146.1"/>
    </source>
</evidence>
<reference evidence="1 2" key="1">
    <citation type="submission" date="2016-12" db="EMBL/GenBank/DDBJ databases">
        <title>The new phylogeny of genus Mycobacterium.</title>
        <authorList>
            <person name="Tortoli E."/>
            <person name="Trovato A."/>
            <person name="Cirillo D.M."/>
        </authorList>
    </citation>
    <scope>NUCLEOTIDE SEQUENCE [LARGE SCALE GENOMIC DNA]</scope>
    <source>
        <strain evidence="1 2">DSM 45130</strain>
    </source>
</reference>